<dbReference type="SUPFAM" id="SSF52374">
    <property type="entry name" value="Nucleotidylyl transferase"/>
    <property type="match status" value="1"/>
</dbReference>
<name>A0A173YJP4_9CLOT</name>
<accession>A0A173YJP4</accession>
<dbReference type="GO" id="GO:0008531">
    <property type="term" value="F:riboflavin kinase activity"/>
    <property type="evidence" value="ECO:0007669"/>
    <property type="project" value="UniProtKB-UniRule"/>
</dbReference>
<dbReference type="PIRSF" id="PIRSF004491">
    <property type="entry name" value="FAD_Synth"/>
    <property type="match status" value="1"/>
</dbReference>
<evidence type="ECO:0000256" key="11">
    <source>
        <dbReference type="ARBA" id="ARBA00022840"/>
    </source>
</evidence>
<dbReference type="Gene3D" id="3.40.50.620">
    <property type="entry name" value="HUPs"/>
    <property type="match status" value="1"/>
</dbReference>
<comment type="catalytic activity">
    <reaction evidence="13 15">
        <text>riboflavin + ATP = FMN + ADP + H(+)</text>
        <dbReference type="Rhea" id="RHEA:14357"/>
        <dbReference type="ChEBI" id="CHEBI:15378"/>
        <dbReference type="ChEBI" id="CHEBI:30616"/>
        <dbReference type="ChEBI" id="CHEBI:57986"/>
        <dbReference type="ChEBI" id="CHEBI:58210"/>
        <dbReference type="ChEBI" id="CHEBI:456216"/>
        <dbReference type="EC" id="2.7.1.26"/>
    </reaction>
</comment>
<keyword evidence="10 15" id="KW-0274">FAD</keyword>
<evidence type="ECO:0000256" key="10">
    <source>
        <dbReference type="ARBA" id="ARBA00022827"/>
    </source>
</evidence>
<dbReference type="SUPFAM" id="SSF82114">
    <property type="entry name" value="Riboflavin kinase-like"/>
    <property type="match status" value="1"/>
</dbReference>
<dbReference type="GO" id="GO:0006747">
    <property type="term" value="P:FAD biosynthetic process"/>
    <property type="evidence" value="ECO:0007669"/>
    <property type="project" value="UniProtKB-UniRule"/>
</dbReference>
<dbReference type="PANTHER" id="PTHR22749">
    <property type="entry name" value="RIBOFLAVIN KINASE/FMN ADENYLYLTRANSFERASE"/>
    <property type="match status" value="1"/>
</dbReference>
<dbReference type="FunFam" id="3.40.50.620:FF:000021">
    <property type="entry name" value="Riboflavin biosynthesis protein"/>
    <property type="match status" value="1"/>
</dbReference>
<keyword evidence="11 15" id="KW-0067">ATP-binding</keyword>
<dbReference type="CDD" id="cd02064">
    <property type="entry name" value="FAD_synthetase_N"/>
    <property type="match status" value="1"/>
</dbReference>
<dbReference type="Proteomes" id="UP000095558">
    <property type="component" value="Unassembled WGS sequence"/>
</dbReference>
<dbReference type="EMBL" id="CYZV01000003">
    <property type="protein sequence ID" value="CUN64381.1"/>
    <property type="molecule type" value="Genomic_DNA"/>
</dbReference>
<sequence>MLIYDNNTLKNEEKNNYIALGSFDGLHLGHLSLIEKVKGLAKENNGKAIVFTFKNHPRIFLNPNCHIQLIMSNDEKIKVLEEKGIDILAFKDFDDEIMKMMPEEFVKWLCDYYKVKGIVVGFNFKFGYKNLGNVELLEKLQEKYNYKLYVMEPCMINDEVISSTLIRNELLQGNVNKVFNMLSRPFMLCGKVVDGKKLGRTIGFPTANLEVKGKKLIPKKGVYYTNVEVNGKIFKGITSIGNNPTVNGIDLTIETYILDFNNDIYDKEINVYFIDRIRDEVKFNNIEELITQLKKDKKYAEERNIAICQNNL</sequence>
<dbReference type="GO" id="GO:0009231">
    <property type="term" value="P:riboflavin biosynthetic process"/>
    <property type="evidence" value="ECO:0007669"/>
    <property type="project" value="InterPro"/>
</dbReference>
<keyword evidence="8 15" id="KW-0547">Nucleotide-binding</keyword>
<evidence type="ECO:0000256" key="8">
    <source>
        <dbReference type="ARBA" id="ARBA00022741"/>
    </source>
</evidence>
<evidence type="ECO:0000313" key="18">
    <source>
        <dbReference type="Proteomes" id="UP000095558"/>
    </source>
</evidence>
<evidence type="ECO:0000256" key="9">
    <source>
        <dbReference type="ARBA" id="ARBA00022777"/>
    </source>
</evidence>
<dbReference type="GeneID" id="83010429"/>
<dbReference type="UniPathway" id="UPA00277">
    <property type="reaction ID" value="UER00407"/>
</dbReference>
<organism evidence="17 18">
    <name type="scientific">Clostridium disporicum</name>
    <dbReference type="NCBI Taxonomy" id="84024"/>
    <lineage>
        <taxon>Bacteria</taxon>
        <taxon>Bacillati</taxon>
        <taxon>Bacillota</taxon>
        <taxon>Clostridia</taxon>
        <taxon>Eubacteriales</taxon>
        <taxon>Clostridiaceae</taxon>
        <taxon>Clostridium</taxon>
    </lineage>
</organism>
<gene>
    <name evidence="17" type="primary">ribF</name>
    <name evidence="17" type="ORF">ERS852470_00386</name>
</gene>
<dbReference type="GO" id="GO:0009398">
    <property type="term" value="P:FMN biosynthetic process"/>
    <property type="evidence" value="ECO:0007669"/>
    <property type="project" value="UniProtKB-UniRule"/>
</dbReference>
<evidence type="ECO:0000313" key="17">
    <source>
        <dbReference type="EMBL" id="CUN64381.1"/>
    </source>
</evidence>
<proteinExistence type="inferred from homology"/>
<keyword evidence="5 15" id="KW-0288">FMN</keyword>
<evidence type="ECO:0000256" key="15">
    <source>
        <dbReference type="PIRNR" id="PIRNR004491"/>
    </source>
</evidence>
<evidence type="ECO:0000256" key="14">
    <source>
        <dbReference type="ARBA" id="ARBA00049494"/>
    </source>
</evidence>
<evidence type="ECO:0000256" key="12">
    <source>
        <dbReference type="ARBA" id="ARBA00023268"/>
    </source>
</evidence>
<dbReference type="SMART" id="SM00904">
    <property type="entry name" value="Flavokinase"/>
    <property type="match status" value="1"/>
</dbReference>
<dbReference type="AlphaFoldDB" id="A0A173YJP4"/>
<dbReference type="Pfam" id="PF06574">
    <property type="entry name" value="FAD_syn"/>
    <property type="match status" value="1"/>
</dbReference>
<dbReference type="InterPro" id="IPR002606">
    <property type="entry name" value="Riboflavin_kinase_bac"/>
</dbReference>
<dbReference type="OrthoDB" id="9803667at2"/>
<comment type="function">
    <text evidence="1">Catalyzes the phosphorylation of riboflavin to FMN followed by the adenylation of FMN to FAD.</text>
</comment>
<dbReference type="Pfam" id="PF01687">
    <property type="entry name" value="Flavokinase"/>
    <property type="match status" value="1"/>
</dbReference>
<dbReference type="InterPro" id="IPR014729">
    <property type="entry name" value="Rossmann-like_a/b/a_fold"/>
</dbReference>
<evidence type="ECO:0000259" key="16">
    <source>
        <dbReference type="SMART" id="SM00904"/>
    </source>
</evidence>
<keyword evidence="6 15" id="KW-0808">Transferase</keyword>
<dbReference type="EC" id="2.7.1.26" evidence="15"/>
<dbReference type="NCBIfam" id="TIGR00083">
    <property type="entry name" value="ribF"/>
    <property type="match status" value="1"/>
</dbReference>
<dbReference type="GO" id="GO:0003919">
    <property type="term" value="F:FMN adenylyltransferase activity"/>
    <property type="evidence" value="ECO:0007669"/>
    <property type="project" value="UniProtKB-UniRule"/>
</dbReference>
<dbReference type="Gene3D" id="2.40.30.30">
    <property type="entry name" value="Riboflavin kinase-like"/>
    <property type="match status" value="1"/>
</dbReference>
<protein>
    <recommendedName>
        <fullName evidence="15">Riboflavin biosynthesis protein</fullName>
    </recommendedName>
    <domain>
        <recommendedName>
            <fullName evidence="15">Riboflavin kinase</fullName>
            <ecNumber evidence="15">2.7.1.26</ecNumber>
        </recommendedName>
        <alternativeName>
            <fullName evidence="15">Flavokinase</fullName>
        </alternativeName>
    </domain>
    <domain>
        <recommendedName>
            <fullName evidence="15">FMN adenylyltransferase</fullName>
            <ecNumber evidence="15">2.7.7.2</ecNumber>
        </recommendedName>
        <alternativeName>
            <fullName evidence="15">FAD pyrophosphorylase</fullName>
        </alternativeName>
        <alternativeName>
            <fullName evidence="15">FAD synthase</fullName>
        </alternativeName>
    </domain>
</protein>
<comment type="pathway">
    <text evidence="2 15">Cofactor biosynthesis; FAD biosynthesis; FAD from FMN: step 1/1.</text>
</comment>
<keyword evidence="4 15" id="KW-0285">Flavoprotein</keyword>
<evidence type="ECO:0000256" key="7">
    <source>
        <dbReference type="ARBA" id="ARBA00022695"/>
    </source>
</evidence>
<keyword evidence="9 15" id="KW-0418">Kinase</keyword>
<keyword evidence="7 15" id="KW-0548">Nucleotidyltransferase</keyword>
<dbReference type="NCBIfam" id="NF004162">
    <property type="entry name" value="PRK05627.1-5"/>
    <property type="match status" value="1"/>
</dbReference>
<dbReference type="GO" id="GO:0005524">
    <property type="term" value="F:ATP binding"/>
    <property type="evidence" value="ECO:0007669"/>
    <property type="project" value="UniProtKB-UniRule"/>
</dbReference>
<dbReference type="FunFam" id="2.40.30.30:FF:000003">
    <property type="entry name" value="Riboflavin biosynthesis protein"/>
    <property type="match status" value="1"/>
</dbReference>
<comment type="catalytic activity">
    <reaction evidence="14 15">
        <text>FMN + ATP + H(+) = FAD + diphosphate</text>
        <dbReference type="Rhea" id="RHEA:17237"/>
        <dbReference type="ChEBI" id="CHEBI:15378"/>
        <dbReference type="ChEBI" id="CHEBI:30616"/>
        <dbReference type="ChEBI" id="CHEBI:33019"/>
        <dbReference type="ChEBI" id="CHEBI:57692"/>
        <dbReference type="ChEBI" id="CHEBI:58210"/>
        <dbReference type="EC" id="2.7.7.2"/>
    </reaction>
</comment>
<dbReference type="InterPro" id="IPR023468">
    <property type="entry name" value="Riboflavin_kinase"/>
</dbReference>
<dbReference type="RefSeq" id="WP_042393859.1">
    <property type="nucleotide sequence ID" value="NZ_CYZV01000003.1"/>
</dbReference>
<feature type="domain" description="Riboflavin kinase" evidence="16">
    <location>
        <begin position="181"/>
        <end position="305"/>
    </location>
</feature>
<evidence type="ECO:0000256" key="4">
    <source>
        <dbReference type="ARBA" id="ARBA00022630"/>
    </source>
</evidence>
<comment type="pathway">
    <text evidence="3 15">Cofactor biosynthesis; FMN biosynthesis; FMN from riboflavin (ATP route): step 1/1.</text>
</comment>
<evidence type="ECO:0000256" key="2">
    <source>
        <dbReference type="ARBA" id="ARBA00004726"/>
    </source>
</evidence>
<dbReference type="InterPro" id="IPR023465">
    <property type="entry name" value="Riboflavin_kinase_dom_sf"/>
</dbReference>
<keyword evidence="12" id="KW-0511">Multifunctional enzyme</keyword>
<dbReference type="InterPro" id="IPR015864">
    <property type="entry name" value="FAD_synthase"/>
</dbReference>
<evidence type="ECO:0000256" key="3">
    <source>
        <dbReference type="ARBA" id="ARBA00005201"/>
    </source>
</evidence>
<dbReference type="InterPro" id="IPR015865">
    <property type="entry name" value="Riboflavin_kinase_bac/euk"/>
</dbReference>
<dbReference type="UniPathway" id="UPA00276">
    <property type="reaction ID" value="UER00406"/>
</dbReference>
<evidence type="ECO:0000256" key="1">
    <source>
        <dbReference type="ARBA" id="ARBA00002121"/>
    </source>
</evidence>
<evidence type="ECO:0000256" key="6">
    <source>
        <dbReference type="ARBA" id="ARBA00022679"/>
    </source>
</evidence>
<comment type="similarity">
    <text evidence="15">Belongs to the ribF family.</text>
</comment>
<reference evidence="17 18" key="1">
    <citation type="submission" date="2015-09" db="EMBL/GenBank/DDBJ databases">
        <authorList>
            <consortium name="Pathogen Informatics"/>
        </authorList>
    </citation>
    <scope>NUCLEOTIDE SEQUENCE [LARGE SCALE GENOMIC DNA]</scope>
    <source>
        <strain evidence="17 18">2789STDY5834855</strain>
    </source>
</reference>
<evidence type="ECO:0000256" key="13">
    <source>
        <dbReference type="ARBA" id="ARBA00047880"/>
    </source>
</evidence>
<dbReference type="PANTHER" id="PTHR22749:SF6">
    <property type="entry name" value="RIBOFLAVIN KINASE"/>
    <property type="match status" value="1"/>
</dbReference>
<evidence type="ECO:0000256" key="5">
    <source>
        <dbReference type="ARBA" id="ARBA00022643"/>
    </source>
</evidence>
<dbReference type="EC" id="2.7.7.2" evidence="15"/>